<sequence>CLSWSEIPYSGRTPGIQHKRCFMRCTVTCRLRGLVKPFLYGFMAWLLHPTMS</sequence>
<evidence type="ECO:0000313" key="2">
    <source>
        <dbReference type="Proteomes" id="UP000237105"/>
    </source>
</evidence>
<keyword evidence="2" id="KW-1185">Reference proteome</keyword>
<reference evidence="2" key="1">
    <citation type="submission" date="2016-06" db="EMBL/GenBank/DDBJ databases">
        <title>Parallel loss of symbiosis genes in relatives of nitrogen-fixing non-legume Parasponia.</title>
        <authorList>
            <person name="Van Velzen R."/>
            <person name="Holmer R."/>
            <person name="Bu F."/>
            <person name="Rutten L."/>
            <person name="Van Zeijl A."/>
            <person name="Liu W."/>
            <person name="Santuari L."/>
            <person name="Cao Q."/>
            <person name="Sharma T."/>
            <person name="Shen D."/>
            <person name="Roswanjaya Y."/>
            <person name="Wardhani T."/>
            <person name="Kalhor M.S."/>
            <person name="Jansen J."/>
            <person name="Van den Hoogen J."/>
            <person name="Gungor B."/>
            <person name="Hartog M."/>
            <person name="Hontelez J."/>
            <person name="Verver J."/>
            <person name="Yang W.-C."/>
            <person name="Schijlen E."/>
            <person name="Repin R."/>
            <person name="Schilthuizen M."/>
            <person name="Schranz E."/>
            <person name="Heidstra R."/>
            <person name="Miyata K."/>
            <person name="Fedorova E."/>
            <person name="Kohlen W."/>
            <person name="Bisseling T."/>
            <person name="Smit S."/>
            <person name="Geurts R."/>
        </authorList>
    </citation>
    <scope>NUCLEOTIDE SEQUENCE [LARGE SCALE GENOMIC DNA]</scope>
    <source>
        <strain evidence="2">cv. WU1-14</strain>
    </source>
</reference>
<organism evidence="1 2">
    <name type="scientific">Parasponia andersonii</name>
    <name type="common">Sponia andersonii</name>
    <dbReference type="NCBI Taxonomy" id="3476"/>
    <lineage>
        <taxon>Eukaryota</taxon>
        <taxon>Viridiplantae</taxon>
        <taxon>Streptophyta</taxon>
        <taxon>Embryophyta</taxon>
        <taxon>Tracheophyta</taxon>
        <taxon>Spermatophyta</taxon>
        <taxon>Magnoliopsida</taxon>
        <taxon>eudicotyledons</taxon>
        <taxon>Gunneridae</taxon>
        <taxon>Pentapetalae</taxon>
        <taxon>rosids</taxon>
        <taxon>fabids</taxon>
        <taxon>Rosales</taxon>
        <taxon>Cannabaceae</taxon>
        <taxon>Parasponia</taxon>
    </lineage>
</organism>
<feature type="non-terminal residue" evidence="1">
    <location>
        <position position="1"/>
    </location>
</feature>
<dbReference type="AlphaFoldDB" id="A0A2P5BTX6"/>
<dbReference type="EMBL" id="JXTB01000223">
    <property type="protein sequence ID" value="PON52256.1"/>
    <property type="molecule type" value="Genomic_DNA"/>
</dbReference>
<name>A0A2P5BTX6_PARAD</name>
<comment type="caution">
    <text evidence="1">The sequence shown here is derived from an EMBL/GenBank/DDBJ whole genome shotgun (WGS) entry which is preliminary data.</text>
</comment>
<protein>
    <submittedName>
        <fullName evidence="1">Uncharacterized protein</fullName>
    </submittedName>
</protein>
<proteinExistence type="predicted"/>
<accession>A0A2P5BTX6</accession>
<dbReference type="Proteomes" id="UP000237105">
    <property type="component" value="Unassembled WGS sequence"/>
</dbReference>
<gene>
    <name evidence="1" type="ORF">PanWU01x14_210980</name>
</gene>
<evidence type="ECO:0000313" key="1">
    <source>
        <dbReference type="EMBL" id="PON52256.1"/>
    </source>
</evidence>